<dbReference type="InterPro" id="IPR011009">
    <property type="entry name" value="Kinase-like_dom_sf"/>
</dbReference>
<reference evidence="2 3" key="1">
    <citation type="submission" date="2024-02" db="EMBL/GenBank/DDBJ databases">
        <title>De novo assembly and annotation of 12 fungi associated with fruit tree decline syndrome in Ontario, Canada.</title>
        <authorList>
            <person name="Sulman M."/>
            <person name="Ellouze W."/>
            <person name="Ilyukhin E."/>
        </authorList>
    </citation>
    <scope>NUCLEOTIDE SEQUENCE [LARGE SCALE GENOMIC DNA]</scope>
    <source>
        <strain evidence="2 3">M11/M66-122</strain>
    </source>
</reference>
<sequence>MSRRRLRPKASTNPYERRKKTLQSYFEGDSQSRFHLEDRHDQGGQASVYRVKYVTPGRGGSIPKLLVLKLANPDSGSDIAGVRRERDVLRRLNGCKHIARIREFAGDDPLNAADALGWAWIYLDALENGTLTDFMRRAKSAGIQSLPDRLLWRIFMCSMSWPQKTPNENETTTGKLGQPSGITHNDVHGLNFMFGPYMDSPEHDITPILKLIDFGQSEVWFGNKRPDNSGVTAEQWNVEDIGLMMATVITLQTDTRYTGQEIEVDLSMLPGHSRPTDVLSPASGILPDPDVDPRDPCPRVNRNLRVIVAACIASDPAQRPTLAELETWVYGQVRRSSPGGGAGDAANNDQSIRALVKACAIDGDAVGDVPMGGT</sequence>
<dbReference type="EMBL" id="JAKJXP020000016">
    <property type="protein sequence ID" value="KAK7754944.1"/>
    <property type="molecule type" value="Genomic_DNA"/>
</dbReference>
<dbReference type="InterPro" id="IPR000719">
    <property type="entry name" value="Prot_kinase_dom"/>
</dbReference>
<dbReference type="AlphaFoldDB" id="A0AAN9UT27"/>
<accession>A0AAN9UT27</accession>
<organism evidence="2 3">
    <name type="scientific">Diatrype stigma</name>
    <dbReference type="NCBI Taxonomy" id="117547"/>
    <lineage>
        <taxon>Eukaryota</taxon>
        <taxon>Fungi</taxon>
        <taxon>Dikarya</taxon>
        <taxon>Ascomycota</taxon>
        <taxon>Pezizomycotina</taxon>
        <taxon>Sordariomycetes</taxon>
        <taxon>Xylariomycetidae</taxon>
        <taxon>Xylariales</taxon>
        <taxon>Diatrypaceae</taxon>
        <taxon>Diatrype</taxon>
    </lineage>
</organism>
<dbReference type="PROSITE" id="PS50011">
    <property type="entry name" value="PROTEIN_KINASE_DOM"/>
    <property type="match status" value="1"/>
</dbReference>
<dbReference type="SUPFAM" id="SSF56112">
    <property type="entry name" value="Protein kinase-like (PK-like)"/>
    <property type="match status" value="1"/>
</dbReference>
<evidence type="ECO:0000313" key="2">
    <source>
        <dbReference type="EMBL" id="KAK7754944.1"/>
    </source>
</evidence>
<dbReference type="GO" id="GO:0005524">
    <property type="term" value="F:ATP binding"/>
    <property type="evidence" value="ECO:0007669"/>
    <property type="project" value="InterPro"/>
</dbReference>
<dbReference type="GO" id="GO:0004672">
    <property type="term" value="F:protein kinase activity"/>
    <property type="evidence" value="ECO:0007669"/>
    <property type="project" value="InterPro"/>
</dbReference>
<feature type="domain" description="Protein kinase" evidence="1">
    <location>
        <begin position="34"/>
        <end position="329"/>
    </location>
</feature>
<dbReference type="Gene3D" id="1.10.510.10">
    <property type="entry name" value="Transferase(Phosphotransferase) domain 1"/>
    <property type="match status" value="1"/>
</dbReference>
<evidence type="ECO:0000259" key="1">
    <source>
        <dbReference type="PROSITE" id="PS50011"/>
    </source>
</evidence>
<gene>
    <name evidence="2" type="ORF">SLS62_003028</name>
</gene>
<name>A0AAN9UT27_9PEZI</name>
<evidence type="ECO:0000313" key="3">
    <source>
        <dbReference type="Proteomes" id="UP001320420"/>
    </source>
</evidence>
<keyword evidence="3" id="KW-1185">Reference proteome</keyword>
<dbReference type="Proteomes" id="UP001320420">
    <property type="component" value="Unassembled WGS sequence"/>
</dbReference>
<dbReference type="SMART" id="SM00220">
    <property type="entry name" value="S_TKc"/>
    <property type="match status" value="1"/>
</dbReference>
<protein>
    <recommendedName>
        <fullName evidence="1">Protein kinase domain-containing protein</fullName>
    </recommendedName>
</protein>
<proteinExistence type="predicted"/>
<comment type="caution">
    <text evidence="2">The sequence shown here is derived from an EMBL/GenBank/DDBJ whole genome shotgun (WGS) entry which is preliminary data.</text>
</comment>